<sequence length="317" mass="36663">MKKGLLFMVITLFSMCLFVFGIPIDILSKNSTLLTLISTIICTILFAYTILYFFQKKIEEKPDNNDSNDDSGLAFFGLIILFLFGFGAFQIANSINVKEKELQKNGKLVIATVTDVISFEEYIKLEFLLENGSKYTAKVDVSADELPKYYKNKKVPIVYSKKYFSIVKILKNDKELSEYSNNASRDLNLNDLVKLFEFDSDVKVTEYLNTINLNWTNETYDGLNGTYYNLVRDISIEIDSNQITYIHSKYEVELFDDELKQLGFTSNSSEGVKFYNNDTYIIMKKLERIKNKRSEDFVEDDILSERRSITIVSIIKK</sequence>
<proteinExistence type="predicted"/>
<evidence type="ECO:0000313" key="2">
    <source>
        <dbReference type="EMBL" id="AXG72763.1"/>
    </source>
</evidence>
<keyword evidence="1" id="KW-1133">Transmembrane helix</keyword>
<name>A0A345H853_9FLAO</name>
<keyword evidence="1" id="KW-0472">Membrane</keyword>
<evidence type="ECO:0000313" key="3">
    <source>
        <dbReference type="Proteomes" id="UP000253951"/>
    </source>
</evidence>
<feature type="transmembrane region" description="Helical" evidence="1">
    <location>
        <begin position="33"/>
        <end position="54"/>
    </location>
</feature>
<organism evidence="2 3">
    <name type="scientific">Flavobacterium arcticum</name>
    <dbReference type="NCBI Taxonomy" id="1784713"/>
    <lineage>
        <taxon>Bacteria</taxon>
        <taxon>Pseudomonadati</taxon>
        <taxon>Bacteroidota</taxon>
        <taxon>Flavobacteriia</taxon>
        <taxon>Flavobacteriales</taxon>
        <taxon>Flavobacteriaceae</taxon>
        <taxon>Flavobacterium</taxon>
    </lineage>
</organism>
<evidence type="ECO:0000256" key="1">
    <source>
        <dbReference type="SAM" id="Phobius"/>
    </source>
</evidence>
<dbReference type="RefSeq" id="WP_114676526.1">
    <property type="nucleotide sequence ID" value="NZ_CP031188.1"/>
</dbReference>
<dbReference type="EMBL" id="CP031188">
    <property type="protein sequence ID" value="AXG72763.1"/>
    <property type="molecule type" value="Genomic_DNA"/>
</dbReference>
<keyword evidence="1" id="KW-0812">Transmembrane</keyword>
<dbReference type="KEGG" id="fat:DVK85_00345"/>
<dbReference type="AlphaFoldDB" id="A0A345H853"/>
<gene>
    <name evidence="2" type="ORF">DVK85_00345</name>
</gene>
<reference evidence="2 3" key="1">
    <citation type="submission" date="2018-07" db="EMBL/GenBank/DDBJ databases">
        <title>Complete genome sequence of Flavobacterium arcticum type strain SM1502T.</title>
        <authorList>
            <person name="Li Y."/>
            <person name="Li D.-D."/>
        </authorList>
    </citation>
    <scope>NUCLEOTIDE SEQUENCE [LARGE SCALE GENOMIC DNA]</scope>
    <source>
        <strain evidence="2 3">SM1502</strain>
    </source>
</reference>
<protein>
    <submittedName>
        <fullName evidence="2">Uncharacterized protein</fullName>
    </submittedName>
</protein>
<accession>A0A345H853</accession>
<feature type="transmembrane region" description="Helical" evidence="1">
    <location>
        <begin position="74"/>
        <end position="95"/>
    </location>
</feature>
<keyword evidence="3" id="KW-1185">Reference proteome</keyword>
<dbReference type="Proteomes" id="UP000253951">
    <property type="component" value="Chromosome"/>
</dbReference>
<feature type="transmembrane region" description="Helical" evidence="1">
    <location>
        <begin position="6"/>
        <end position="26"/>
    </location>
</feature>